<evidence type="ECO:0000256" key="9">
    <source>
        <dbReference type="ARBA" id="ARBA00023315"/>
    </source>
</evidence>
<dbReference type="InterPro" id="IPR009721">
    <property type="entry name" value="O-acyltransferase_WSD1_C"/>
</dbReference>
<keyword evidence="9" id="KW-0012">Acyltransferase</keyword>
<evidence type="ECO:0000256" key="3">
    <source>
        <dbReference type="ARBA" id="ARBA00009587"/>
    </source>
</evidence>
<feature type="domain" description="O-acyltransferase WSD1 C-terminal" evidence="12">
    <location>
        <begin position="312"/>
        <end position="448"/>
    </location>
</feature>
<dbReference type="GO" id="GO:0071731">
    <property type="term" value="P:response to nitric oxide"/>
    <property type="evidence" value="ECO:0007669"/>
    <property type="project" value="TreeGrafter"/>
</dbReference>
<comment type="pathway">
    <text evidence="2">Lipid metabolism.</text>
</comment>
<dbReference type="GO" id="GO:0005886">
    <property type="term" value="C:plasma membrane"/>
    <property type="evidence" value="ECO:0007669"/>
    <property type="project" value="TreeGrafter"/>
</dbReference>
<evidence type="ECO:0000256" key="7">
    <source>
        <dbReference type="ARBA" id="ARBA00022798"/>
    </source>
</evidence>
<gene>
    <name evidence="13" type="ORF">FE374_11150</name>
</gene>
<keyword evidence="7" id="KW-0319">Glycerol metabolism</keyword>
<evidence type="ECO:0000256" key="4">
    <source>
        <dbReference type="ARBA" id="ARBA00013244"/>
    </source>
</evidence>
<dbReference type="GO" id="GO:0006071">
    <property type="term" value="P:glycerol metabolic process"/>
    <property type="evidence" value="ECO:0007669"/>
    <property type="project" value="UniProtKB-KW"/>
</dbReference>
<proteinExistence type="inferred from homology"/>
<keyword evidence="6" id="KW-0808">Transferase</keyword>
<evidence type="ECO:0000259" key="12">
    <source>
        <dbReference type="Pfam" id="PF06974"/>
    </source>
</evidence>
<evidence type="ECO:0000256" key="2">
    <source>
        <dbReference type="ARBA" id="ARBA00005189"/>
    </source>
</evidence>
<organism evidence="13 14">
    <name type="scientific">Georgenia yuyongxinii</name>
    <dbReference type="NCBI Taxonomy" id="2589797"/>
    <lineage>
        <taxon>Bacteria</taxon>
        <taxon>Bacillati</taxon>
        <taxon>Actinomycetota</taxon>
        <taxon>Actinomycetes</taxon>
        <taxon>Micrococcales</taxon>
        <taxon>Bogoriellaceae</taxon>
        <taxon>Georgenia</taxon>
    </lineage>
</organism>
<comment type="similarity">
    <text evidence="3">Belongs to the long-chain O-acyltransferase family.</text>
</comment>
<evidence type="ECO:0000256" key="5">
    <source>
        <dbReference type="ARBA" id="ARBA00022516"/>
    </source>
</evidence>
<sequence length="461" mass="48746">MTAIIERLTPHELVEVWPGRRGWPQTIGALAVVEGAPLRGSDGDVALDRLLPAVGRVLAWPRFRQVLHEPGPGRGGPVWVDDGDLDLARHVTVVPVPTPGDDAALLATCARLYEAPLDPARPLWRVWVLPGLTDGRVGLLVVLHHALTDGAGALTAVGAVFDPEPAPPAAPWTTALRPPRPAPTNAELALDALRRRGHALRSIAAAATHPRGVAGAARQSRKALSGYDRHAPRTSLNQRVGRRRALHVARFDLDAVRAAAHAHATTVNDVLLAALAGGLHELLAARGELSPGLVLRASVPVAGPPEPGRTQNARTGMLVRLPVGEDDDERRLAAVVADTQERKRQPLDLGRSGVLSSPLVLRGAVALAARQRVSNIYLANLAGPPKPAWLAGARVLELLPLTNVVGNIGVSVAALSYAGRLAVTVTSDPELHPDVGVFVHGLERTVERLTAPYWPASSPRP</sequence>
<dbReference type="Proteomes" id="UP000314616">
    <property type="component" value="Chromosome"/>
</dbReference>
<dbReference type="Gene3D" id="3.30.559.10">
    <property type="entry name" value="Chloramphenicol acetyltransferase-like domain"/>
    <property type="match status" value="1"/>
</dbReference>
<reference evidence="13 14" key="1">
    <citation type="submission" date="2019-05" db="EMBL/GenBank/DDBJ databases">
        <title>Georgenia *** sp. nov., and Georgenia *** sp. nov., isolated from the intestinal contents of plateau pika (Ochotona curzoniae) in the Qinghai-Tibet plateau of China.</title>
        <authorList>
            <person name="Tian Z."/>
        </authorList>
    </citation>
    <scope>NUCLEOTIDE SEQUENCE [LARGE SCALE GENOMIC DNA]</scope>
    <source>
        <strain evidence="13 14">Z443</strain>
    </source>
</reference>
<protein>
    <recommendedName>
        <fullName evidence="4">diacylglycerol O-acyltransferase</fullName>
        <ecNumber evidence="4">2.3.1.20</ecNumber>
    </recommendedName>
</protein>
<dbReference type="GO" id="GO:0004144">
    <property type="term" value="F:diacylglycerol O-acyltransferase activity"/>
    <property type="evidence" value="ECO:0007669"/>
    <property type="project" value="UniProtKB-EC"/>
</dbReference>
<dbReference type="OrthoDB" id="9810950at2"/>
<dbReference type="RefSeq" id="WP_139929083.1">
    <property type="nucleotide sequence ID" value="NZ_CP040915.1"/>
</dbReference>
<dbReference type="GO" id="GO:0051701">
    <property type="term" value="P:biological process involved in interaction with host"/>
    <property type="evidence" value="ECO:0007669"/>
    <property type="project" value="TreeGrafter"/>
</dbReference>
<dbReference type="GO" id="GO:0019432">
    <property type="term" value="P:triglyceride biosynthetic process"/>
    <property type="evidence" value="ECO:0007669"/>
    <property type="project" value="UniProtKB-UniPathway"/>
</dbReference>
<dbReference type="InterPro" id="IPR004255">
    <property type="entry name" value="O-acyltransferase_WSD1_N"/>
</dbReference>
<dbReference type="EMBL" id="CP040915">
    <property type="protein sequence ID" value="QDC25086.1"/>
    <property type="molecule type" value="Genomic_DNA"/>
</dbReference>
<dbReference type="EC" id="2.3.1.20" evidence="4"/>
<dbReference type="SUPFAM" id="SSF52777">
    <property type="entry name" value="CoA-dependent acyltransferases"/>
    <property type="match status" value="2"/>
</dbReference>
<dbReference type="PANTHER" id="PTHR31650:SF1">
    <property type="entry name" value="WAX ESTER SYNTHASE_DIACYLGLYCEROL ACYLTRANSFERASE 4-RELATED"/>
    <property type="match status" value="1"/>
</dbReference>
<evidence type="ECO:0000313" key="13">
    <source>
        <dbReference type="EMBL" id="QDC25086.1"/>
    </source>
</evidence>
<keyword evidence="8" id="KW-0443">Lipid metabolism</keyword>
<dbReference type="KEGG" id="gyu:FE374_11150"/>
<dbReference type="AlphaFoldDB" id="A0A5B8CAG7"/>
<dbReference type="InterPro" id="IPR045034">
    <property type="entry name" value="O-acyltransferase_WSD1-like"/>
</dbReference>
<dbReference type="UniPathway" id="UPA00282"/>
<comment type="pathway">
    <text evidence="1">Glycerolipid metabolism; triacylglycerol biosynthesis.</text>
</comment>
<evidence type="ECO:0000256" key="10">
    <source>
        <dbReference type="ARBA" id="ARBA00048109"/>
    </source>
</evidence>
<feature type="domain" description="O-acyltransferase WSD1-like N-terminal" evidence="11">
    <location>
        <begin position="20"/>
        <end position="270"/>
    </location>
</feature>
<comment type="catalytic activity">
    <reaction evidence="10">
        <text>an acyl-CoA + a 1,2-diacyl-sn-glycerol = a triacyl-sn-glycerol + CoA</text>
        <dbReference type="Rhea" id="RHEA:10868"/>
        <dbReference type="ChEBI" id="CHEBI:17815"/>
        <dbReference type="ChEBI" id="CHEBI:57287"/>
        <dbReference type="ChEBI" id="CHEBI:58342"/>
        <dbReference type="ChEBI" id="CHEBI:64615"/>
        <dbReference type="EC" id="2.3.1.20"/>
    </reaction>
</comment>
<evidence type="ECO:0000256" key="8">
    <source>
        <dbReference type="ARBA" id="ARBA00023098"/>
    </source>
</evidence>
<accession>A0A5B8CAG7</accession>
<evidence type="ECO:0000256" key="1">
    <source>
        <dbReference type="ARBA" id="ARBA00004771"/>
    </source>
</evidence>
<evidence type="ECO:0000259" key="11">
    <source>
        <dbReference type="Pfam" id="PF03007"/>
    </source>
</evidence>
<dbReference type="PANTHER" id="PTHR31650">
    <property type="entry name" value="O-ACYLTRANSFERASE (WSD1-LIKE) FAMILY PROTEIN"/>
    <property type="match status" value="1"/>
</dbReference>
<name>A0A5B8CAG7_9MICO</name>
<dbReference type="Pfam" id="PF03007">
    <property type="entry name" value="WS_DGAT_cat"/>
    <property type="match status" value="1"/>
</dbReference>
<keyword evidence="5" id="KW-0444">Lipid biosynthesis</keyword>
<dbReference type="InterPro" id="IPR023213">
    <property type="entry name" value="CAT-like_dom_sf"/>
</dbReference>
<evidence type="ECO:0000313" key="14">
    <source>
        <dbReference type="Proteomes" id="UP000314616"/>
    </source>
</evidence>
<dbReference type="GO" id="GO:0001666">
    <property type="term" value="P:response to hypoxia"/>
    <property type="evidence" value="ECO:0007669"/>
    <property type="project" value="TreeGrafter"/>
</dbReference>
<dbReference type="Pfam" id="PF06974">
    <property type="entry name" value="WS_DGAT_C"/>
    <property type="match status" value="1"/>
</dbReference>
<evidence type="ECO:0000256" key="6">
    <source>
        <dbReference type="ARBA" id="ARBA00022679"/>
    </source>
</evidence>